<keyword evidence="4" id="KW-0472">Membrane</keyword>
<sequence>MKKIICALCIACGLSSCEEWFDIKPQTELVSNDFWQSKSDVESAVAACYRAFLEPDMMERLIVWGEVRSDNVLTGLNVSNDIYYILTANVDASNGYTKWEPVYRVINYCNTVLEKAPAVQQSDPNFKAGELRAYQAEAITLRALCYFYLVRTFKDVPFTTLSYKDDTRPFQLAQTDGDDIIDELLGELESISDNYAKAVYSNTGDTKGRITQKAMWALMADMYLWRNEYDKCIGMCERIQQTQSNPLQLEPSTRYNQQVFGAGNSSESIFELQFDTYTPNYVVNEMYGTTGGRSSVNHLSSLDFGEYQLFDGSDIRQYDAFYGSSSAAFIPIRKYVTYRLESSGNQVSASDYIVNQNTQDWIIYRLADVYLMEAEALVERNAGGDLEKAIRLVSNTYDRANPSRGTGSLKLQNYNSQELMRNLVFDERQREFLFEGKRYFDILRRVRRHGDLNNIVSTYLLRKYESQDQATVMTRLNTLNALYLPVNRDELKVNKLLKQNPFYATTGDIDRN</sequence>
<feature type="domain" description="RagB/SusD" evidence="6">
    <location>
        <begin position="317"/>
        <end position="503"/>
    </location>
</feature>
<dbReference type="RefSeq" id="WP_205108217.1">
    <property type="nucleotide sequence ID" value="NZ_JACJJL010000005.1"/>
</dbReference>
<evidence type="ECO:0000313" key="8">
    <source>
        <dbReference type="EMBL" id="MBM6660951.1"/>
    </source>
</evidence>
<evidence type="ECO:0000256" key="3">
    <source>
        <dbReference type="ARBA" id="ARBA00022729"/>
    </source>
</evidence>
<proteinExistence type="inferred from homology"/>
<comment type="caution">
    <text evidence="8">The sequence shown here is derived from an EMBL/GenBank/DDBJ whole genome shotgun (WGS) entry which is preliminary data.</text>
</comment>
<dbReference type="AlphaFoldDB" id="A0A938WL26"/>
<evidence type="ECO:0000256" key="2">
    <source>
        <dbReference type="ARBA" id="ARBA00006275"/>
    </source>
</evidence>
<keyword evidence="9" id="KW-1185">Reference proteome</keyword>
<name>A0A938WL26_9BACT</name>
<comment type="similarity">
    <text evidence="2">Belongs to the SusD family.</text>
</comment>
<keyword evidence="5" id="KW-0998">Cell outer membrane</keyword>
<dbReference type="Pfam" id="PF07980">
    <property type="entry name" value="SusD_RagB"/>
    <property type="match status" value="1"/>
</dbReference>
<dbReference type="PROSITE" id="PS51257">
    <property type="entry name" value="PROKAR_LIPOPROTEIN"/>
    <property type="match status" value="1"/>
</dbReference>
<evidence type="ECO:0000256" key="4">
    <source>
        <dbReference type="ARBA" id="ARBA00023136"/>
    </source>
</evidence>
<feature type="domain" description="SusD-like N-terminal" evidence="7">
    <location>
        <begin position="19"/>
        <end position="224"/>
    </location>
</feature>
<dbReference type="InterPro" id="IPR012944">
    <property type="entry name" value="SusD_RagB_dom"/>
</dbReference>
<accession>A0A938WL26</accession>
<dbReference type="GO" id="GO:0009279">
    <property type="term" value="C:cell outer membrane"/>
    <property type="evidence" value="ECO:0007669"/>
    <property type="project" value="UniProtKB-SubCell"/>
</dbReference>
<keyword evidence="3" id="KW-0732">Signal</keyword>
<dbReference type="InterPro" id="IPR033985">
    <property type="entry name" value="SusD-like_N"/>
</dbReference>
<evidence type="ECO:0000259" key="7">
    <source>
        <dbReference type="Pfam" id="PF14322"/>
    </source>
</evidence>
<evidence type="ECO:0000256" key="1">
    <source>
        <dbReference type="ARBA" id="ARBA00004442"/>
    </source>
</evidence>
<reference evidence="8 9" key="1">
    <citation type="journal article" date="2021" name="Sci. Rep.">
        <title>The distribution of antibiotic resistance genes in chicken gut microbiota commensals.</title>
        <authorList>
            <person name="Juricova H."/>
            <person name="Matiasovicova J."/>
            <person name="Kubasova T."/>
            <person name="Cejkova D."/>
            <person name="Rychlik I."/>
        </authorList>
    </citation>
    <scope>NUCLEOTIDE SEQUENCE [LARGE SCALE GENOMIC DNA]</scope>
    <source>
        <strain evidence="8 9">An819</strain>
    </source>
</reference>
<dbReference type="Gene3D" id="1.25.40.390">
    <property type="match status" value="1"/>
</dbReference>
<comment type="subcellular location">
    <subcellularLocation>
        <location evidence="1">Cell outer membrane</location>
    </subcellularLocation>
</comment>
<organism evidence="8 9">
    <name type="scientific">Marseilla massiliensis</name>
    <dbReference type="NCBI Taxonomy" id="1841864"/>
    <lineage>
        <taxon>Bacteria</taxon>
        <taxon>Pseudomonadati</taxon>
        <taxon>Bacteroidota</taxon>
        <taxon>Bacteroidia</taxon>
        <taxon>Bacteroidales</taxon>
        <taxon>Prevotellaceae</taxon>
        <taxon>Marseilla</taxon>
    </lineage>
</organism>
<evidence type="ECO:0000313" key="9">
    <source>
        <dbReference type="Proteomes" id="UP000764045"/>
    </source>
</evidence>
<dbReference type="SUPFAM" id="SSF48452">
    <property type="entry name" value="TPR-like"/>
    <property type="match status" value="1"/>
</dbReference>
<gene>
    <name evidence="8" type="ORF">H6B30_04135</name>
</gene>
<evidence type="ECO:0000256" key="5">
    <source>
        <dbReference type="ARBA" id="ARBA00023237"/>
    </source>
</evidence>
<protein>
    <submittedName>
        <fullName evidence="8">RagB/SusD family nutrient uptake outer membrane protein</fullName>
    </submittedName>
</protein>
<dbReference type="InterPro" id="IPR011990">
    <property type="entry name" value="TPR-like_helical_dom_sf"/>
</dbReference>
<dbReference type="EMBL" id="JACJJL010000005">
    <property type="protein sequence ID" value="MBM6660951.1"/>
    <property type="molecule type" value="Genomic_DNA"/>
</dbReference>
<dbReference type="Proteomes" id="UP000764045">
    <property type="component" value="Unassembled WGS sequence"/>
</dbReference>
<evidence type="ECO:0000259" key="6">
    <source>
        <dbReference type="Pfam" id="PF07980"/>
    </source>
</evidence>
<dbReference type="Pfam" id="PF14322">
    <property type="entry name" value="SusD-like_3"/>
    <property type="match status" value="1"/>
</dbReference>